<keyword evidence="2" id="KW-1185">Reference proteome</keyword>
<dbReference type="EMBL" id="AFZB01000052">
    <property type="protein sequence ID" value="EGW52927.1"/>
    <property type="molecule type" value="Genomic_DNA"/>
</dbReference>
<sequence>MLFNNLEMTFRHLDWKPSDRPKRSVEINTMIFLISIK</sequence>
<reference evidence="1 2" key="1">
    <citation type="journal article" date="2011" name="ISME J.">
        <title>The endosymbionts of the deep-sea tubeworms Riftia pachyptila and Tevnia jerichonana share an identical physiology as revealed by proteogenomic analyses.</title>
        <authorList>
            <person name="Gardebrecht A."/>
            <person name="Markert S."/>
            <person name="Felbeck H."/>
            <person name="Thuermer A."/>
            <person name="Albrecht D."/>
            <person name="Wollherr A."/>
            <person name="Kabisch J."/>
            <person name="Lehmann R."/>
            <person name="Daniel R."/>
            <person name="Liesegang H."/>
            <person name="Hecker M."/>
            <person name="Sievert S.M."/>
            <person name="Schweder T."/>
        </authorList>
    </citation>
    <scope>NUCLEOTIDE SEQUENCE [LARGE SCALE GENOMIC DNA]</scope>
</reference>
<gene>
    <name evidence="1" type="ORF">TevJSym_bz00010</name>
</gene>
<organism evidence="1 2">
    <name type="scientific">endosymbiont of Tevnia jerichonana</name>
    <name type="common">vent Tica</name>
    <dbReference type="NCBI Taxonomy" id="1049564"/>
    <lineage>
        <taxon>Bacteria</taxon>
        <taxon>Pseudomonadati</taxon>
        <taxon>Pseudomonadota</taxon>
        <taxon>Gammaproteobacteria</taxon>
        <taxon>sulfur-oxidizing symbionts</taxon>
    </lineage>
</organism>
<evidence type="ECO:0000313" key="2">
    <source>
        <dbReference type="Proteomes" id="UP000005167"/>
    </source>
</evidence>
<dbReference type="AlphaFoldDB" id="G2FJU0"/>
<accession>G2FJU0</accession>
<proteinExistence type="predicted"/>
<evidence type="ECO:0000313" key="1">
    <source>
        <dbReference type="EMBL" id="EGW52927.1"/>
    </source>
</evidence>
<comment type="caution">
    <text evidence="1">The sequence shown here is derived from an EMBL/GenBank/DDBJ whole genome shotgun (WGS) entry which is preliminary data.</text>
</comment>
<protein>
    <submittedName>
        <fullName evidence="1">Uncharacterized protein</fullName>
    </submittedName>
</protein>
<name>G2FJU0_9GAMM</name>
<dbReference type="Proteomes" id="UP000005167">
    <property type="component" value="Unassembled WGS sequence"/>
</dbReference>